<gene>
    <name evidence="1" type="ORF">EWM62_12570</name>
</gene>
<accession>A0A4Q5LMS6</accession>
<keyword evidence="2" id="KW-1185">Reference proteome</keyword>
<dbReference type="InterPro" id="IPR011463">
    <property type="entry name" value="DUF1569"/>
</dbReference>
<name>A0A4Q5LMS6_9SPHI</name>
<proteinExistence type="predicted"/>
<dbReference type="InterPro" id="IPR034660">
    <property type="entry name" value="DinB/YfiT-like"/>
</dbReference>
<reference evidence="1 2" key="1">
    <citation type="submission" date="2019-02" db="EMBL/GenBank/DDBJ databases">
        <title>Bacterial novel species Mucilaginibacter sp. 17JY9-4 isolated from soil.</title>
        <authorList>
            <person name="Jung H.-Y."/>
        </authorList>
    </citation>
    <scope>NUCLEOTIDE SEQUENCE [LARGE SCALE GENOMIC DNA]</scope>
    <source>
        <strain evidence="1 2">17JY9-4</strain>
    </source>
</reference>
<comment type="caution">
    <text evidence="1">The sequence shown here is derived from an EMBL/GenBank/DDBJ whole genome shotgun (WGS) entry which is preliminary data.</text>
</comment>
<evidence type="ECO:0000313" key="1">
    <source>
        <dbReference type="EMBL" id="RYU90355.1"/>
    </source>
</evidence>
<dbReference type="Proteomes" id="UP000293331">
    <property type="component" value="Unassembled WGS sequence"/>
</dbReference>
<dbReference type="EMBL" id="SEWG01000004">
    <property type="protein sequence ID" value="RYU90355.1"/>
    <property type="molecule type" value="Genomic_DNA"/>
</dbReference>
<sequence>MKTIFDKITRDELIDRINSLNGDNKAEWGKMNAYQMVKHCAVYENMMLGKVPFKRMFLGYIFGTMALKSLIKDEAPLKRNTPTVPSFIIKDTTGDISAEKKNWIALIEQYGLCTDYEVIHPFFGKINKEQIGYLVFKHTDHHLRQFNG</sequence>
<protein>
    <submittedName>
        <fullName evidence="1">DinB family protein</fullName>
    </submittedName>
</protein>
<dbReference type="Pfam" id="PF07606">
    <property type="entry name" value="DUF1569"/>
    <property type="match status" value="1"/>
</dbReference>
<dbReference type="RefSeq" id="WP_129877005.1">
    <property type="nucleotide sequence ID" value="NZ_SEWG01000004.1"/>
</dbReference>
<dbReference type="Gene3D" id="1.20.120.450">
    <property type="entry name" value="dinb family like domain"/>
    <property type="match status" value="1"/>
</dbReference>
<evidence type="ECO:0000313" key="2">
    <source>
        <dbReference type="Proteomes" id="UP000293331"/>
    </source>
</evidence>
<dbReference type="OrthoDB" id="2599194at2"/>
<organism evidence="1 2">
    <name type="scientific">Mucilaginibacter terrigena</name>
    <dbReference type="NCBI Taxonomy" id="2492395"/>
    <lineage>
        <taxon>Bacteria</taxon>
        <taxon>Pseudomonadati</taxon>
        <taxon>Bacteroidota</taxon>
        <taxon>Sphingobacteriia</taxon>
        <taxon>Sphingobacteriales</taxon>
        <taxon>Sphingobacteriaceae</taxon>
        <taxon>Mucilaginibacter</taxon>
    </lineage>
</organism>
<dbReference type="AlphaFoldDB" id="A0A4Q5LMS6"/>